<comment type="similarity">
    <text evidence="2">Belongs to the 2H phosphoesterase superfamily. ThpR family.</text>
</comment>
<organism evidence="3 4">
    <name type="scientific">Rugamonas brunnea</name>
    <dbReference type="NCBI Taxonomy" id="2758569"/>
    <lineage>
        <taxon>Bacteria</taxon>
        <taxon>Pseudomonadati</taxon>
        <taxon>Pseudomonadota</taxon>
        <taxon>Betaproteobacteria</taxon>
        <taxon>Burkholderiales</taxon>
        <taxon>Oxalobacteraceae</taxon>
        <taxon>Telluria group</taxon>
        <taxon>Rugamonas</taxon>
    </lineage>
</organism>
<evidence type="ECO:0000313" key="3">
    <source>
        <dbReference type="EMBL" id="MBA5639033.1"/>
    </source>
</evidence>
<dbReference type="Proteomes" id="UP000534388">
    <property type="component" value="Unassembled WGS sequence"/>
</dbReference>
<feature type="short sequence motif" description="HXTX 1" evidence="2">
    <location>
        <begin position="42"/>
        <end position="45"/>
    </location>
</feature>
<dbReference type="GO" id="GO:0008664">
    <property type="term" value="F:RNA 2',3'-cyclic 3'-phosphodiesterase activity"/>
    <property type="evidence" value="ECO:0007669"/>
    <property type="project" value="UniProtKB-EC"/>
</dbReference>
<dbReference type="GO" id="GO:0004113">
    <property type="term" value="F:2',3'-cyclic-nucleotide 3'-phosphodiesterase activity"/>
    <property type="evidence" value="ECO:0007669"/>
    <property type="project" value="InterPro"/>
</dbReference>
<evidence type="ECO:0000256" key="2">
    <source>
        <dbReference type="HAMAP-Rule" id="MF_01940"/>
    </source>
</evidence>
<dbReference type="RefSeq" id="WP_182165175.1">
    <property type="nucleotide sequence ID" value="NZ_JACEZT010000013.1"/>
</dbReference>
<dbReference type="PANTHER" id="PTHR35561">
    <property type="entry name" value="RNA 2',3'-CYCLIC PHOSPHODIESTERASE"/>
    <property type="match status" value="1"/>
</dbReference>
<comment type="function">
    <text evidence="2">Hydrolyzes RNA 2',3'-cyclic phosphodiester to an RNA 2'-phosphomonoester.</text>
</comment>
<dbReference type="EC" id="3.1.4.58" evidence="2"/>
<dbReference type="Pfam" id="PF13563">
    <property type="entry name" value="2_5_RNA_ligase2"/>
    <property type="match status" value="1"/>
</dbReference>
<reference evidence="3 4" key="1">
    <citation type="submission" date="2020-07" db="EMBL/GenBank/DDBJ databases">
        <title>Novel species isolated from subtropical streams in China.</title>
        <authorList>
            <person name="Lu H."/>
        </authorList>
    </citation>
    <scope>NUCLEOTIDE SEQUENCE [LARGE SCALE GENOMIC DNA]</scope>
    <source>
        <strain evidence="3 4">LX20W</strain>
    </source>
</reference>
<name>A0A7W2EUU5_9BURK</name>
<evidence type="ECO:0000256" key="1">
    <source>
        <dbReference type="ARBA" id="ARBA00022801"/>
    </source>
</evidence>
<dbReference type="HAMAP" id="MF_01940">
    <property type="entry name" value="RNA_CPDase"/>
    <property type="match status" value="1"/>
</dbReference>
<comment type="caution">
    <text evidence="3">The sequence shown here is derived from an EMBL/GenBank/DDBJ whole genome shotgun (WGS) entry which is preliminary data.</text>
</comment>
<feature type="active site" description="Proton acceptor" evidence="2">
    <location>
        <position position="125"/>
    </location>
</feature>
<dbReference type="SUPFAM" id="SSF55144">
    <property type="entry name" value="LigT-like"/>
    <property type="match status" value="1"/>
</dbReference>
<dbReference type="NCBIfam" id="TIGR02258">
    <property type="entry name" value="2_5_ligase"/>
    <property type="match status" value="1"/>
</dbReference>
<comment type="catalytic activity">
    <reaction evidence="2">
        <text>a 3'-end 2',3'-cyclophospho-ribonucleotide-RNA + H2O = a 3'-end 2'-phospho-ribonucleotide-RNA + H(+)</text>
        <dbReference type="Rhea" id="RHEA:11828"/>
        <dbReference type="Rhea" id="RHEA-COMP:10464"/>
        <dbReference type="Rhea" id="RHEA-COMP:17353"/>
        <dbReference type="ChEBI" id="CHEBI:15377"/>
        <dbReference type="ChEBI" id="CHEBI:15378"/>
        <dbReference type="ChEBI" id="CHEBI:83064"/>
        <dbReference type="ChEBI" id="CHEBI:173113"/>
        <dbReference type="EC" id="3.1.4.58"/>
    </reaction>
</comment>
<feature type="short sequence motif" description="HXTX 2" evidence="2">
    <location>
        <begin position="125"/>
        <end position="128"/>
    </location>
</feature>
<protein>
    <recommendedName>
        <fullName evidence="2">RNA 2',3'-cyclic phosphodiesterase</fullName>
        <shortName evidence="2">RNA 2',3'-CPDase</shortName>
        <ecNumber evidence="2">3.1.4.58</ecNumber>
    </recommendedName>
</protein>
<keyword evidence="1 2" id="KW-0378">Hydrolase</keyword>
<feature type="active site" description="Proton donor" evidence="2">
    <location>
        <position position="42"/>
    </location>
</feature>
<dbReference type="InterPro" id="IPR009097">
    <property type="entry name" value="Cyclic_Pdiesterase"/>
</dbReference>
<sequence length="170" mass="18584">MHDDTGPQKLFFALWPEPAERDALAPWQTLVRGRPVVTANLHLTLAFLGWQPAAAVAPLMAILDGLRVPPLELAFDMVGYFSGQRIAWAGMRAPPPALLALQEQLIAALAQAGFSADSHGPFRPHVTLTRHAPAPEVQIATPVHWRHAQVALMRSGTPDGVYRVLRARRS</sequence>
<keyword evidence="4" id="KW-1185">Reference proteome</keyword>
<dbReference type="Gene3D" id="3.90.1140.10">
    <property type="entry name" value="Cyclic phosphodiesterase"/>
    <property type="match status" value="1"/>
</dbReference>
<dbReference type="EMBL" id="JACEZT010000013">
    <property type="protein sequence ID" value="MBA5639033.1"/>
    <property type="molecule type" value="Genomic_DNA"/>
</dbReference>
<dbReference type="InterPro" id="IPR004175">
    <property type="entry name" value="RNA_CPDase"/>
</dbReference>
<gene>
    <name evidence="3" type="primary">thpR</name>
    <name evidence="3" type="ORF">H3H37_18400</name>
</gene>
<dbReference type="AlphaFoldDB" id="A0A7W2EUU5"/>
<proteinExistence type="inferred from homology"/>
<accession>A0A7W2EUU5</accession>
<dbReference type="PANTHER" id="PTHR35561:SF1">
    <property type="entry name" value="RNA 2',3'-CYCLIC PHOSPHODIESTERASE"/>
    <property type="match status" value="1"/>
</dbReference>
<evidence type="ECO:0000313" key="4">
    <source>
        <dbReference type="Proteomes" id="UP000534388"/>
    </source>
</evidence>